<dbReference type="OrthoDB" id="1302889at2759"/>
<accession>A0A8T2BQ63</accession>
<keyword evidence="4" id="KW-1185">Reference proteome</keyword>
<dbReference type="PANTHER" id="PTHR33142">
    <property type="entry name" value="CYCLIN-DEPENDENT PROTEIN KINASE INHIBITOR SMR13"/>
    <property type="match status" value="1"/>
</dbReference>
<dbReference type="EMBL" id="JAEFBJ010000007">
    <property type="protein sequence ID" value="KAG7588116.1"/>
    <property type="molecule type" value="Genomic_DNA"/>
</dbReference>
<keyword evidence="2" id="KW-0131">Cell cycle</keyword>
<dbReference type="Proteomes" id="UP000694251">
    <property type="component" value="Chromosome 7"/>
</dbReference>
<dbReference type="PANTHER" id="PTHR33142:SF48">
    <property type="entry name" value="CYCLIN-DEPENDENT PROTEIN KINASE INHIBITOR SMR15"/>
    <property type="match status" value="1"/>
</dbReference>
<sequence length="109" mass="12111">MGVSGKTHHQFDGKFGETTERKKWVITETSLRSPMKPPISLSSCAVSDTEDEDLCPTTPTAASVRIPTVFTCPPAPKKRKPSLKFSYDVGARKFFSPPDLETVFIYRTT</sequence>
<dbReference type="AlphaFoldDB" id="A0A8T2BQ63"/>
<protein>
    <submittedName>
        <fullName evidence="3">Uncharacterized protein</fullName>
    </submittedName>
</protein>
<comment type="caution">
    <text evidence="3">The sequence shown here is derived from an EMBL/GenBank/DDBJ whole genome shotgun (WGS) entry which is preliminary data.</text>
</comment>
<dbReference type="GO" id="GO:0032875">
    <property type="term" value="P:regulation of DNA endoreduplication"/>
    <property type="evidence" value="ECO:0007669"/>
    <property type="project" value="InterPro"/>
</dbReference>
<name>A0A8T2BQ63_ARASU</name>
<evidence type="ECO:0000256" key="1">
    <source>
        <dbReference type="ARBA" id="ARBA00023013"/>
    </source>
</evidence>
<evidence type="ECO:0000313" key="3">
    <source>
        <dbReference type="EMBL" id="KAG7588116.1"/>
    </source>
</evidence>
<dbReference type="GO" id="GO:0004860">
    <property type="term" value="F:protein kinase inhibitor activity"/>
    <property type="evidence" value="ECO:0007669"/>
    <property type="project" value="UniProtKB-KW"/>
</dbReference>
<reference evidence="3 4" key="1">
    <citation type="submission" date="2020-12" db="EMBL/GenBank/DDBJ databases">
        <title>Concerted genomic and epigenomic changes stabilize Arabidopsis allopolyploids.</title>
        <authorList>
            <person name="Chen Z."/>
        </authorList>
    </citation>
    <scope>NUCLEOTIDE SEQUENCE [LARGE SCALE GENOMIC DNA]</scope>
    <source>
        <strain evidence="3">As9502</strain>
        <tissue evidence="3">Leaf</tissue>
    </source>
</reference>
<evidence type="ECO:0000256" key="2">
    <source>
        <dbReference type="ARBA" id="ARBA00023306"/>
    </source>
</evidence>
<keyword evidence="1" id="KW-0649">Protein kinase inhibitor</keyword>
<dbReference type="InterPro" id="IPR040389">
    <property type="entry name" value="SMR"/>
</dbReference>
<gene>
    <name evidence="3" type="ORF">ISN44_As07g004680</name>
</gene>
<proteinExistence type="predicted"/>
<organism evidence="3 4">
    <name type="scientific">Arabidopsis suecica</name>
    <name type="common">Swedish thale-cress</name>
    <name type="synonym">Cardaminopsis suecica</name>
    <dbReference type="NCBI Taxonomy" id="45249"/>
    <lineage>
        <taxon>Eukaryota</taxon>
        <taxon>Viridiplantae</taxon>
        <taxon>Streptophyta</taxon>
        <taxon>Embryophyta</taxon>
        <taxon>Tracheophyta</taxon>
        <taxon>Spermatophyta</taxon>
        <taxon>Magnoliopsida</taxon>
        <taxon>eudicotyledons</taxon>
        <taxon>Gunneridae</taxon>
        <taxon>Pentapetalae</taxon>
        <taxon>rosids</taxon>
        <taxon>malvids</taxon>
        <taxon>Brassicales</taxon>
        <taxon>Brassicaceae</taxon>
        <taxon>Camelineae</taxon>
        <taxon>Arabidopsis</taxon>
    </lineage>
</organism>
<evidence type="ECO:0000313" key="4">
    <source>
        <dbReference type="Proteomes" id="UP000694251"/>
    </source>
</evidence>